<dbReference type="Pfam" id="PF16956">
    <property type="entry name" value="Porin_7"/>
    <property type="match status" value="2"/>
</dbReference>
<dbReference type="InterPro" id="IPR031593">
    <property type="entry name" value="Porin_7"/>
</dbReference>
<protein>
    <submittedName>
        <fullName evidence="2">Porin</fullName>
    </submittedName>
</protein>
<evidence type="ECO:0000256" key="1">
    <source>
        <dbReference type="SAM" id="SignalP"/>
    </source>
</evidence>
<proteinExistence type="predicted"/>
<dbReference type="EMBL" id="JBEPIJ010000017">
    <property type="protein sequence ID" value="MES0874954.1"/>
    <property type="molecule type" value="Genomic_DNA"/>
</dbReference>
<evidence type="ECO:0000313" key="3">
    <source>
        <dbReference type="Proteomes" id="UP001465331"/>
    </source>
</evidence>
<dbReference type="InterPro" id="IPR023614">
    <property type="entry name" value="Porin_dom_sf"/>
</dbReference>
<reference evidence="2 3" key="1">
    <citation type="submission" date="2024-06" db="EMBL/GenBank/DDBJ databases">
        <authorList>
            <person name="Li Z."/>
            <person name="Jiang Y."/>
        </authorList>
    </citation>
    <scope>NUCLEOTIDE SEQUENCE [LARGE SCALE GENOMIC DNA]</scope>
    <source>
        <strain evidence="2 3">HSW-8</strain>
    </source>
</reference>
<feature type="chain" id="PRO_5047300961" evidence="1">
    <location>
        <begin position="22"/>
        <end position="253"/>
    </location>
</feature>
<feature type="signal peptide" evidence="1">
    <location>
        <begin position="1"/>
        <end position="21"/>
    </location>
</feature>
<dbReference type="SUPFAM" id="SSF56935">
    <property type="entry name" value="Porins"/>
    <property type="match status" value="1"/>
</dbReference>
<dbReference type="RefSeq" id="WP_352890337.1">
    <property type="nucleotide sequence ID" value="NZ_JBEPIJ010000017.1"/>
</dbReference>
<accession>A0ABV2ACS7</accession>
<name>A0ABV2ACS7_9GAMM</name>
<gene>
    <name evidence="2" type="ORF">ABSH63_13195</name>
</gene>
<organism evidence="2 3">
    <name type="scientific">Sinimarinibacterium thermocellulolyticum</name>
    <dbReference type="NCBI Taxonomy" id="3170016"/>
    <lineage>
        <taxon>Bacteria</taxon>
        <taxon>Pseudomonadati</taxon>
        <taxon>Pseudomonadota</taxon>
        <taxon>Gammaproteobacteria</taxon>
        <taxon>Nevskiales</taxon>
        <taxon>Nevskiaceae</taxon>
        <taxon>Sinimarinibacterium</taxon>
    </lineage>
</organism>
<evidence type="ECO:0000313" key="2">
    <source>
        <dbReference type="EMBL" id="MES0874954.1"/>
    </source>
</evidence>
<comment type="caution">
    <text evidence="2">The sequence shown here is derived from an EMBL/GenBank/DDBJ whole genome shotgun (WGS) entry which is preliminary data.</text>
</comment>
<keyword evidence="3" id="KW-1185">Reference proteome</keyword>
<dbReference type="Gene3D" id="2.40.160.10">
    <property type="entry name" value="Porin"/>
    <property type="match status" value="1"/>
</dbReference>
<keyword evidence="1" id="KW-0732">Signal</keyword>
<dbReference type="Proteomes" id="UP001465331">
    <property type="component" value="Unassembled WGS sequence"/>
</dbReference>
<sequence>MKKTAFALALAAAAGLGTAQAQDYQMELEAGYSDFNPDVGEGDSAFDVAFTYYLDRVATAGRPLAEAAFLANASNLGIGYLTFDDADADAIGVNGEFWFNQLYLNGSYTAAEIGNVDVDTIGVRAGWMLMPNLRIAAGVDRTDVDVPGAEETDDIVVEGKYVADLGGGMALNVEGSVTFLDDPADDEVFEVAADYYLNPAFSIGAGGSFADQDDNFLLRARYFVTPAIAGQVEYFTQNDGDDDVFRVSGLVRF</sequence>